<name>A0A3N4DS84_9GAMM</name>
<proteinExistence type="predicted"/>
<keyword evidence="3" id="KW-1185">Reference proteome</keyword>
<evidence type="ECO:0000313" key="1">
    <source>
        <dbReference type="EMBL" id="AZG35634.1"/>
    </source>
</evidence>
<dbReference type="RefSeq" id="WP_124013608.1">
    <property type="nucleotide sequence ID" value="NZ_CP034073.1"/>
</dbReference>
<evidence type="ECO:0000313" key="4">
    <source>
        <dbReference type="Proteomes" id="UP000278855"/>
    </source>
</evidence>
<reference evidence="4" key="2">
    <citation type="submission" date="2018-11" db="EMBL/GenBank/DDBJ databases">
        <title>Shewanella sp. R106.</title>
        <authorList>
            <person name="Hwang Y.J."/>
            <person name="Hwang C.Y."/>
        </authorList>
    </citation>
    <scope>NUCLEOTIDE SEQUENCE [LARGE SCALE GENOMIC DNA]</scope>
    <source>
        <strain evidence="4">R106</strain>
    </source>
</reference>
<accession>A0A3N4DS84</accession>
<dbReference type="AlphaFoldDB" id="A0A3N4DS84"/>
<organism evidence="2 4">
    <name type="scientific">Shewanella psychromarinicola</name>
    <dbReference type="NCBI Taxonomy" id="2487742"/>
    <lineage>
        <taxon>Bacteria</taxon>
        <taxon>Pseudomonadati</taxon>
        <taxon>Pseudomonadota</taxon>
        <taxon>Gammaproteobacteria</taxon>
        <taxon>Alteromonadales</taxon>
        <taxon>Shewanellaceae</taxon>
        <taxon>Shewanella</taxon>
    </lineage>
</organism>
<reference evidence="1 3" key="1">
    <citation type="submission" date="2018-11" db="EMBL/GenBank/DDBJ databases">
        <title>Shewanella sp. M2.</title>
        <authorList>
            <person name="Hwang Y.J."/>
            <person name="Hwang C.Y."/>
        </authorList>
    </citation>
    <scope>NUCLEOTIDE SEQUENCE [LARGE SCALE GENOMIC DNA]</scope>
    <source>
        <strain evidence="1 3">M2</strain>
    </source>
</reference>
<evidence type="ECO:0000313" key="3">
    <source>
        <dbReference type="Proteomes" id="UP000273778"/>
    </source>
</evidence>
<gene>
    <name evidence="2" type="ORF">EGC77_16580</name>
    <name evidence="1" type="ORF">EGC80_12500</name>
</gene>
<dbReference type="Proteomes" id="UP000273778">
    <property type="component" value="Chromosome"/>
</dbReference>
<reference evidence="2" key="3">
    <citation type="submission" date="2018-11" db="EMBL/GenBank/DDBJ databases">
        <authorList>
            <person name="Hwang Y.J."/>
            <person name="Hwang C.Y."/>
        </authorList>
    </citation>
    <scope>NUCLEOTIDE SEQUENCE</scope>
    <source>
        <strain evidence="2">R106</strain>
    </source>
</reference>
<sequence>MENILQFQTALGSLVDIVPEPKKVKRKTHSIKLSYDLNNSNVSSAWADSIYEISKSFDRLVDDEARQAKKNVFKSYFKSYEHTIDLGDKISLNELIDAINEFDAHSNQLRLKNSRKVETKK</sequence>
<dbReference type="KEGG" id="spsr:EGC80_12500"/>
<evidence type="ECO:0000313" key="2">
    <source>
        <dbReference type="EMBL" id="RPA27617.1"/>
    </source>
</evidence>
<protein>
    <submittedName>
        <fullName evidence="2">Uncharacterized protein</fullName>
    </submittedName>
</protein>
<dbReference type="EMBL" id="CP034073">
    <property type="protein sequence ID" value="AZG35634.1"/>
    <property type="molecule type" value="Genomic_DNA"/>
</dbReference>
<dbReference type="Proteomes" id="UP000278855">
    <property type="component" value="Unassembled WGS sequence"/>
</dbReference>
<dbReference type="EMBL" id="RKKB01000011">
    <property type="protein sequence ID" value="RPA27617.1"/>
    <property type="molecule type" value="Genomic_DNA"/>
</dbReference>